<evidence type="ECO:0000313" key="2">
    <source>
        <dbReference type="EMBL" id="ESS68930.1"/>
    </source>
</evidence>
<protein>
    <recommendedName>
        <fullName evidence="4">Multicopper oxidase type 2</fullName>
    </recommendedName>
</protein>
<dbReference type="AlphaFoldDB" id="V5B6Q0"/>
<organism evidence="2 3">
    <name type="scientific">Methyloglobulus morosus KoM1</name>
    <dbReference type="NCBI Taxonomy" id="1116472"/>
    <lineage>
        <taxon>Bacteria</taxon>
        <taxon>Pseudomonadati</taxon>
        <taxon>Pseudomonadota</taxon>
        <taxon>Gammaproteobacteria</taxon>
        <taxon>Methylococcales</taxon>
        <taxon>Methylococcaceae</taxon>
        <taxon>Methyloglobulus</taxon>
    </lineage>
</organism>
<feature type="transmembrane region" description="Helical" evidence="1">
    <location>
        <begin position="42"/>
        <end position="62"/>
    </location>
</feature>
<dbReference type="EMBL" id="AYLO01000130">
    <property type="protein sequence ID" value="ESS68930.1"/>
    <property type="molecule type" value="Genomic_DNA"/>
</dbReference>
<reference evidence="2 3" key="1">
    <citation type="journal article" date="2013" name="Genome Announc.">
        <title>Draft Genome Sequence of the Methanotrophic Gammaproteobacterium Methyloglobulus morosus DSM 22980 Strain KoM1.</title>
        <authorList>
            <person name="Poehlein A."/>
            <person name="Deutzmann J.S."/>
            <person name="Daniel R."/>
            <person name="Simeonova D.D."/>
        </authorList>
    </citation>
    <scope>NUCLEOTIDE SEQUENCE [LARGE SCALE GENOMIC DNA]</scope>
    <source>
        <strain evidence="2 3">KoM1</strain>
    </source>
</reference>
<dbReference type="STRING" id="1116472.MGMO_141c00130"/>
<keyword evidence="3" id="KW-1185">Reference proteome</keyword>
<keyword evidence="1" id="KW-1133">Transmembrane helix</keyword>
<evidence type="ECO:0008006" key="4">
    <source>
        <dbReference type="Google" id="ProtNLM"/>
    </source>
</evidence>
<dbReference type="Proteomes" id="UP000017842">
    <property type="component" value="Unassembled WGS sequence"/>
</dbReference>
<comment type="caution">
    <text evidence="2">The sequence shown here is derived from an EMBL/GenBank/DDBJ whole genome shotgun (WGS) entry which is preliminary data.</text>
</comment>
<dbReference type="SUPFAM" id="SSF49503">
    <property type="entry name" value="Cupredoxins"/>
    <property type="match status" value="1"/>
</dbReference>
<dbReference type="PATRIC" id="fig|1116472.3.peg.3497"/>
<name>V5B6Q0_9GAMM</name>
<keyword evidence="1" id="KW-0472">Membrane</keyword>
<proteinExistence type="predicted"/>
<feature type="transmembrane region" description="Helical" evidence="1">
    <location>
        <begin position="231"/>
        <end position="251"/>
    </location>
</feature>
<dbReference type="InterPro" id="IPR008972">
    <property type="entry name" value="Cupredoxin"/>
</dbReference>
<sequence length="258" mass="28852">MMVRQAHHERNQLCRVGNAFLPTIAPLKGGQTIKPFAHPARIIWQIVFILLLTIGLQTPASAMMEHDHMLMDEKGMIMNANTDRLPKDCQKVSGDVDITIRAGHQYAKKFNGKMYAFDNQEWNVPPCTRINITFINDDEIRHQLMIHGLPGYIYPQGMFHLELYGAGELKASLIMPAQKKTYLVHCELPQHMEKGMKAQLKVDGGDGDLPSIPGLTKPVRADSYPVDWTPAMGAMLLACVLVGCVVPLFLLRKLGRLG</sequence>
<gene>
    <name evidence="2" type="ORF">MGMO_141c00130</name>
</gene>
<keyword evidence="1" id="KW-0812">Transmembrane</keyword>
<accession>V5B6Q0</accession>
<dbReference type="eggNOG" id="COG3794">
    <property type="taxonomic scope" value="Bacteria"/>
</dbReference>
<evidence type="ECO:0000313" key="3">
    <source>
        <dbReference type="Proteomes" id="UP000017842"/>
    </source>
</evidence>
<dbReference type="RefSeq" id="WP_023496127.1">
    <property type="nucleotide sequence ID" value="NZ_AYLO01000130.1"/>
</dbReference>
<dbReference type="Gene3D" id="2.60.40.420">
    <property type="entry name" value="Cupredoxins - blue copper proteins"/>
    <property type="match status" value="1"/>
</dbReference>
<evidence type="ECO:0000256" key="1">
    <source>
        <dbReference type="SAM" id="Phobius"/>
    </source>
</evidence>